<accession>A0A9D5BWM3</accession>
<comment type="function">
    <text evidence="5">Functions as a two-component phosphorelay mediators between cytokinin sensor histidine kinases and response regulators (B-type ARRs). Plays an important role in propagating cytokinin signal transduction through the multistep His-to-Asp phosphorelay. Functions as a positive regulator of the cytokinin signaling pathway. May play a regulatory role in salt and drought tolerance during plant development.</text>
</comment>
<evidence type="ECO:0000256" key="3">
    <source>
        <dbReference type="ARBA" id="ARBA00023012"/>
    </source>
</evidence>
<feature type="modified residue" description="Phosphohistidine" evidence="6">
    <location>
        <position position="133"/>
    </location>
</feature>
<dbReference type="PROSITE" id="PS50894">
    <property type="entry name" value="HPT"/>
    <property type="match status" value="1"/>
</dbReference>
<dbReference type="GO" id="GO:0043424">
    <property type="term" value="F:protein histidine kinase binding"/>
    <property type="evidence" value="ECO:0007669"/>
    <property type="project" value="UniProtKB-UniRule"/>
</dbReference>
<dbReference type="OrthoDB" id="1673781at2759"/>
<dbReference type="GO" id="GO:0080038">
    <property type="term" value="P:positive regulation of cytokinin-activated signaling pathway"/>
    <property type="evidence" value="ECO:0007669"/>
    <property type="project" value="UniProtKB-ARBA"/>
</dbReference>
<dbReference type="GO" id="GO:0005829">
    <property type="term" value="C:cytosol"/>
    <property type="evidence" value="ECO:0007669"/>
    <property type="project" value="UniProtKB-SubCell"/>
</dbReference>
<dbReference type="InterPro" id="IPR045871">
    <property type="entry name" value="AHP1-5/YPD1"/>
</dbReference>
<dbReference type="GO" id="GO:0005634">
    <property type="term" value="C:nucleus"/>
    <property type="evidence" value="ECO:0007669"/>
    <property type="project" value="UniProtKB-SubCell"/>
</dbReference>
<keyword evidence="4" id="KW-0539">Nucleus</keyword>
<reference evidence="9" key="2">
    <citation type="journal article" date="2022" name="Hortic Res">
        <title>The genome of Dioscorea zingiberensis sheds light on the biosynthesis, origin and evolution of the medicinally important diosgenin saponins.</title>
        <authorList>
            <person name="Li Y."/>
            <person name="Tan C."/>
            <person name="Li Z."/>
            <person name="Guo J."/>
            <person name="Li S."/>
            <person name="Chen X."/>
            <person name="Wang C."/>
            <person name="Dai X."/>
            <person name="Yang H."/>
            <person name="Song W."/>
            <person name="Hou L."/>
            <person name="Xu J."/>
            <person name="Tong Z."/>
            <person name="Xu A."/>
            <person name="Yuan X."/>
            <person name="Wang W."/>
            <person name="Yang Q."/>
            <person name="Chen L."/>
            <person name="Sun Z."/>
            <person name="Wang K."/>
            <person name="Pan B."/>
            <person name="Chen J."/>
            <person name="Bao Y."/>
            <person name="Liu F."/>
            <person name="Qi X."/>
            <person name="Gang D.R."/>
            <person name="Wen J."/>
            <person name="Li J."/>
        </authorList>
    </citation>
    <scope>NUCLEOTIDE SEQUENCE</scope>
    <source>
        <strain evidence="9">Dzin_1.0</strain>
    </source>
</reference>
<sequence>MASAALNEQLASLMDSMYQEVLQSLPLIGLVGEFLCCDLVRVLLVVFLILISKGRWNRGLLCCLGLQTEVLLMQGLLDEQFQQLQSLQDESNPCFVMEVVTLFCDDAERIFTELDKLMSQPVVEFQQVDAYIHQLKGSSSSVGAQNVKLACVQFRHSLEENGRDGYELVLKIK</sequence>
<dbReference type="InterPro" id="IPR036641">
    <property type="entry name" value="HPT_dom_sf"/>
</dbReference>
<evidence type="ECO:0000256" key="2">
    <source>
        <dbReference type="ARBA" id="ARBA00022864"/>
    </source>
</evidence>
<evidence type="ECO:0000313" key="9">
    <source>
        <dbReference type="EMBL" id="KAJ0962045.1"/>
    </source>
</evidence>
<keyword evidence="2 7" id="KW-0932">Cytokinin signaling pathway</keyword>
<dbReference type="GO" id="GO:0009927">
    <property type="term" value="F:histidine phosphotransfer kinase activity"/>
    <property type="evidence" value="ECO:0007669"/>
    <property type="project" value="UniProtKB-UniRule"/>
</dbReference>
<evidence type="ECO:0000256" key="6">
    <source>
        <dbReference type="PROSITE-ProRule" id="PRU00110"/>
    </source>
</evidence>
<comment type="caution">
    <text evidence="9">The sequence shown here is derived from an EMBL/GenBank/DDBJ whole genome shotgun (WGS) entry which is preliminary data.</text>
</comment>
<dbReference type="Proteomes" id="UP001085076">
    <property type="component" value="Miscellaneous, Linkage group lg10"/>
</dbReference>
<dbReference type="SUPFAM" id="SSF47226">
    <property type="entry name" value="Histidine-containing phosphotransfer domain, HPT domain"/>
    <property type="match status" value="1"/>
</dbReference>
<dbReference type="PANTHER" id="PTHR28242:SF30">
    <property type="entry name" value="HISTIDINE-CONTAINING PHOSPHOTRANSFER PROTEIN 2"/>
    <property type="match status" value="1"/>
</dbReference>
<reference evidence="9" key="1">
    <citation type="submission" date="2021-03" db="EMBL/GenBank/DDBJ databases">
        <authorList>
            <person name="Li Z."/>
            <person name="Yang C."/>
        </authorList>
    </citation>
    <scope>NUCLEOTIDE SEQUENCE</scope>
    <source>
        <strain evidence="9">Dzin_1.0</strain>
        <tissue evidence="9">Leaf</tissue>
    </source>
</reference>
<comment type="subcellular location">
    <subcellularLocation>
        <location evidence="7">Cytoplasm</location>
        <location evidence="7">Cytosol</location>
    </subcellularLocation>
    <subcellularLocation>
        <location evidence="7">Nucleus</location>
    </subcellularLocation>
</comment>
<evidence type="ECO:0000256" key="1">
    <source>
        <dbReference type="ARBA" id="ARBA00022490"/>
    </source>
</evidence>
<feature type="domain" description="HPt" evidence="8">
    <location>
        <begin position="92"/>
        <end position="173"/>
    </location>
</feature>
<evidence type="ECO:0000259" key="8">
    <source>
        <dbReference type="PROSITE" id="PS50894"/>
    </source>
</evidence>
<keyword evidence="1" id="KW-0963">Cytoplasm</keyword>
<dbReference type="GO" id="GO:0000160">
    <property type="term" value="P:phosphorelay signal transduction system"/>
    <property type="evidence" value="ECO:0007669"/>
    <property type="project" value="UniProtKB-UniRule"/>
</dbReference>
<proteinExistence type="predicted"/>
<dbReference type="PANTHER" id="PTHR28242">
    <property type="entry name" value="PHOSPHORELAY INTERMEDIATE PROTEIN YPD1"/>
    <property type="match status" value="1"/>
</dbReference>
<comment type="domain">
    <text evidence="7">Histidine-containing phosphotransfer domain (HPt) contains an active histidine that mediates the phosphotransfer.</text>
</comment>
<dbReference type="FunFam" id="1.20.120.160:FF:000001">
    <property type="entry name" value="Histidine-containing phosphotransfer protein 1"/>
    <property type="match status" value="1"/>
</dbReference>
<dbReference type="CDD" id="cd00088">
    <property type="entry name" value="HPT"/>
    <property type="match status" value="1"/>
</dbReference>
<protein>
    <recommendedName>
        <fullName evidence="7">Histidine-containing phosphotransfer protein</fullName>
    </recommendedName>
</protein>
<dbReference type="InterPro" id="IPR008207">
    <property type="entry name" value="Sig_transdc_His_kin_Hpt_dom"/>
</dbReference>
<dbReference type="GO" id="GO:0009736">
    <property type="term" value="P:cytokinin-activated signaling pathway"/>
    <property type="evidence" value="ECO:0007669"/>
    <property type="project" value="UniProtKB-KW"/>
</dbReference>
<keyword evidence="6" id="KW-0597">Phosphoprotein</keyword>
<dbReference type="AlphaFoldDB" id="A0A9D5BWM3"/>
<gene>
    <name evidence="9" type="ORF">J5N97_029873</name>
</gene>
<dbReference type="Pfam" id="PF01627">
    <property type="entry name" value="Hpt"/>
    <property type="match status" value="1"/>
</dbReference>
<keyword evidence="3 7" id="KW-0902">Two-component regulatory system</keyword>
<dbReference type="EMBL" id="JAGGNH010000010">
    <property type="protein sequence ID" value="KAJ0962045.1"/>
    <property type="molecule type" value="Genomic_DNA"/>
</dbReference>
<evidence type="ECO:0000313" key="10">
    <source>
        <dbReference type="Proteomes" id="UP001085076"/>
    </source>
</evidence>
<dbReference type="Gene3D" id="1.20.120.160">
    <property type="entry name" value="HPT domain"/>
    <property type="match status" value="1"/>
</dbReference>
<evidence type="ECO:0000256" key="4">
    <source>
        <dbReference type="ARBA" id="ARBA00023242"/>
    </source>
</evidence>
<evidence type="ECO:0000256" key="5">
    <source>
        <dbReference type="ARBA" id="ARBA00057097"/>
    </source>
</evidence>
<name>A0A9D5BWM3_9LILI</name>
<organism evidence="9 10">
    <name type="scientific">Dioscorea zingiberensis</name>
    <dbReference type="NCBI Taxonomy" id="325984"/>
    <lineage>
        <taxon>Eukaryota</taxon>
        <taxon>Viridiplantae</taxon>
        <taxon>Streptophyta</taxon>
        <taxon>Embryophyta</taxon>
        <taxon>Tracheophyta</taxon>
        <taxon>Spermatophyta</taxon>
        <taxon>Magnoliopsida</taxon>
        <taxon>Liliopsida</taxon>
        <taxon>Dioscoreales</taxon>
        <taxon>Dioscoreaceae</taxon>
        <taxon>Dioscorea</taxon>
    </lineage>
</organism>
<keyword evidence="10" id="KW-1185">Reference proteome</keyword>
<evidence type="ECO:0000256" key="7">
    <source>
        <dbReference type="RuleBase" id="RU369004"/>
    </source>
</evidence>